<gene>
    <name evidence="11" type="ORF">CEE60_08260</name>
</gene>
<feature type="transmembrane region" description="Helical" evidence="10">
    <location>
        <begin position="139"/>
        <end position="157"/>
    </location>
</feature>
<dbReference type="EMBL" id="NIVS01000019">
    <property type="protein sequence ID" value="OWQ54378.1"/>
    <property type="molecule type" value="Genomic_DNA"/>
</dbReference>
<keyword evidence="8 10" id="KW-1133">Transmembrane helix</keyword>
<dbReference type="InterPro" id="IPR006419">
    <property type="entry name" value="NMN_transpt_PnuC"/>
</dbReference>
<organism evidence="11 12">
    <name type="scientific">Stenotrophomonas maltophilia</name>
    <name type="common">Pseudomonas maltophilia</name>
    <name type="synonym">Xanthomonas maltophilia</name>
    <dbReference type="NCBI Taxonomy" id="40324"/>
    <lineage>
        <taxon>Bacteria</taxon>
        <taxon>Pseudomonadati</taxon>
        <taxon>Pseudomonadota</taxon>
        <taxon>Gammaproteobacteria</taxon>
        <taxon>Lysobacterales</taxon>
        <taxon>Lysobacteraceae</taxon>
        <taxon>Stenotrophomonas</taxon>
        <taxon>Stenotrophomonas maltophilia group</taxon>
    </lineage>
</organism>
<comment type="function">
    <text evidence="1">Required for nicotinamide riboside transport across the inner membrane.</text>
</comment>
<keyword evidence="11" id="KW-0032">Aminotransferase</keyword>
<sequence length="198" mass="22012">MNPAILEWSAAIVSMLGVWLMTRRVTLAWPVGLISVALYALVFVEARLYSDTLLQIVFGGFLVYGWVRWRGQVQDDGRVAIMPLARVALWRDLGIGVVFGLALGAAMHVYTNAALPWLDAMLAALSLVAQWWQARRHTAAWWLWILVDVVYVGMYLVKSLHVTAVLYLVFVGLAVMGLRAWTAARNEAVLHNAAGRHG</sequence>
<comment type="caution">
    <text evidence="11">The sequence shown here is derived from an EMBL/GenBank/DDBJ whole genome shotgun (WGS) entry which is preliminary data.</text>
</comment>
<name>A0A246HNK4_STEMA</name>
<feature type="transmembrane region" description="Helical" evidence="10">
    <location>
        <begin position="88"/>
        <end position="108"/>
    </location>
</feature>
<keyword evidence="9 10" id="KW-0472">Membrane</keyword>
<dbReference type="GO" id="GO:0005886">
    <property type="term" value="C:plasma membrane"/>
    <property type="evidence" value="ECO:0007669"/>
    <property type="project" value="UniProtKB-SubCell"/>
</dbReference>
<evidence type="ECO:0000313" key="12">
    <source>
        <dbReference type="Proteomes" id="UP000198157"/>
    </source>
</evidence>
<accession>A0A246HNK4</accession>
<evidence type="ECO:0000256" key="7">
    <source>
        <dbReference type="ARBA" id="ARBA00022692"/>
    </source>
</evidence>
<feature type="transmembrane region" description="Helical" evidence="10">
    <location>
        <begin position="48"/>
        <end position="67"/>
    </location>
</feature>
<dbReference type="GO" id="GO:0034257">
    <property type="term" value="F:nicotinamide riboside transmembrane transporter activity"/>
    <property type="evidence" value="ECO:0007669"/>
    <property type="project" value="InterPro"/>
</dbReference>
<dbReference type="PANTHER" id="PTHR36122:SF2">
    <property type="entry name" value="NICOTINAMIDE RIBOSIDE TRANSPORTER PNUC"/>
    <property type="match status" value="1"/>
</dbReference>
<proteinExistence type="inferred from homology"/>
<dbReference type="OrthoDB" id="9791248at2"/>
<dbReference type="Proteomes" id="UP000198157">
    <property type="component" value="Unassembled WGS sequence"/>
</dbReference>
<dbReference type="GO" id="GO:0008483">
    <property type="term" value="F:transaminase activity"/>
    <property type="evidence" value="ECO:0007669"/>
    <property type="project" value="UniProtKB-KW"/>
</dbReference>
<keyword evidence="7 10" id="KW-0812">Transmembrane</keyword>
<evidence type="ECO:0000256" key="3">
    <source>
        <dbReference type="ARBA" id="ARBA00006669"/>
    </source>
</evidence>
<evidence type="ECO:0000313" key="11">
    <source>
        <dbReference type="EMBL" id="OWQ54378.1"/>
    </source>
</evidence>
<protein>
    <recommendedName>
        <fullName evidence="4">Nicotinamide riboside transporter PnuC</fullName>
    </recommendedName>
</protein>
<reference evidence="11 12" key="1">
    <citation type="submission" date="2017-06" db="EMBL/GenBank/DDBJ databases">
        <authorList>
            <person name="Kim H.J."/>
            <person name="Triplett B.A."/>
        </authorList>
    </citation>
    <scope>NUCLEOTIDE SEQUENCE [LARGE SCALE GENOMIC DNA]</scope>
    <source>
        <strain evidence="11 12">13146</strain>
    </source>
</reference>
<evidence type="ECO:0000256" key="4">
    <source>
        <dbReference type="ARBA" id="ARBA00017522"/>
    </source>
</evidence>
<feature type="transmembrane region" description="Helical" evidence="10">
    <location>
        <begin position="163"/>
        <end position="181"/>
    </location>
</feature>
<keyword evidence="6" id="KW-1003">Cell membrane</keyword>
<keyword evidence="5" id="KW-0813">Transport</keyword>
<comment type="subcellular location">
    <subcellularLocation>
        <location evidence="2">Cell membrane</location>
        <topology evidence="2">Multi-pass membrane protein</topology>
    </subcellularLocation>
</comment>
<feature type="transmembrane region" description="Helical" evidence="10">
    <location>
        <begin position="25"/>
        <end position="42"/>
    </location>
</feature>
<dbReference type="NCBIfam" id="TIGR01528">
    <property type="entry name" value="NMN_trans_PnuC"/>
    <property type="match status" value="1"/>
</dbReference>
<evidence type="ECO:0000256" key="2">
    <source>
        <dbReference type="ARBA" id="ARBA00004651"/>
    </source>
</evidence>
<evidence type="ECO:0000256" key="9">
    <source>
        <dbReference type="ARBA" id="ARBA00023136"/>
    </source>
</evidence>
<evidence type="ECO:0000256" key="6">
    <source>
        <dbReference type="ARBA" id="ARBA00022475"/>
    </source>
</evidence>
<keyword evidence="11" id="KW-0808">Transferase</keyword>
<feature type="transmembrane region" description="Helical" evidence="10">
    <location>
        <begin position="114"/>
        <end position="132"/>
    </location>
</feature>
<dbReference type="Pfam" id="PF04973">
    <property type="entry name" value="NMN_transporter"/>
    <property type="match status" value="1"/>
</dbReference>
<comment type="similarity">
    <text evidence="3">Belongs to the nicotinamide ribonucleoside (NR) uptake permease (TC 4.B.1) family.</text>
</comment>
<evidence type="ECO:0000256" key="8">
    <source>
        <dbReference type="ARBA" id="ARBA00022989"/>
    </source>
</evidence>
<evidence type="ECO:0000256" key="1">
    <source>
        <dbReference type="ARBA" id="ARBA00002672"/>
    </source>
</evidence>
<evidence type="ECO:0000256" key="5">
    <source>
        <dbReference type="ARBA" id="ARBA00022448"/>
    </source>
</evidence>
<evidence type="ECO:0000256" key="10">
    <source>
        <dbReference type="SAM" id="Phobius"/>
    </source>
</evidence>
<dbReference type="PANTHER" id="PTHR36122">
    <property type="entry name" value="NICOTINAMIDE RIBOSIDE TRANSPORTER PNUC"/>
    <property type="match status" value="1"/>
</dbReference>
<dbReference type="AlphaFoldDB" id="A0A246HNK4"/>